<dbReference type="EMBL" id="KN840200">
    <property type="protein sequence ID" value="KIJ57654.1"/>
    <property type="molecule type" value="Genomic_DNA"/>
</dbReference>
<sequence length="112" mass="12184">MQEILLLWLGSQEPSPVFIPTLSKNGWPIKVELSYVWCTGGESPSLLAGMLGGCRQHDKAPTRTGPTPWHNQVQDLTGQVLKDSHYPSACGGFSDIWSCLYQTGAGVGKVRL</sequence>
<protein>
    <submittedName>
        <fullName evidence="1">Uncharacterized protein</fullName>
    </submittedName>
</protein>
<dbReference type="AlphaFoldDB" id="A0A0C9UX47"/>
<name>A0A0C9UX47_9AGAM</name>
<dbReference type="HOGENOM" id="CLU_2146202_0_0_1"/>
<reference evidence="1 2" key="1">
    <citation type="submission" date="2014-04" db="EMBL/GenBank/DDBJ databases">
        <title>Evolutionary Origins and Diversification of the Mycorrhizal Mutualists.</title>
        <authorList>
            <consortium name="DOE Joint Genome Institute"/>
            <consortium name="Mycorrhizal Genomics Consortium"/>
            <person name="Kohler A."/>
            <person name="Kuo A."/>
            <person name="Nagy L.G."/>
            <person name="Floudas D."/>
            <person name="Copeland A."/>
            <person name="Barry K.W."/>
            <person name="Cichocki N."/>
            <person name="Veneault-Fourrey C."/>
            <person name="LaButti K."/>
            <person name="Lindquist E.A."/>
            <person name="Lipzen A."/>
            <person name="Lundell T."/>
            <person name="Morin E."/>
            <person name="Murat C."/>
            <person name="Riley R."/>
            <person name="Ohm R."/>
            <person name="Sun H."/>
            <person name="Tunlid A."/>
            <person name="Henrissat B."/>
            <person name="Grigoriev I.V."/>
            <person name="Hibbett D.S."/>
            <person name="Martin F."/>
        </authorList>
    </citation>
    <scope>NUCLEOTIDE SEQUENCE [LARGE SCALE GENOMIC DNA]</scope>
    <source>
        <strain evidence="1 2">MD-312</strain>
    </source>
</reference>
<proteinExistence type="predicted"/>
<dbReference type="Proteomes" id="UP000053820">
    <property type="component" value="Unassembled WGS sequence"/>
</dbReference>
<accession>A0A0C9UX47</accession>
<evidence type="ECO:0000313" key="1">
    <source>
        <dbReference type="EMBL" id="KIJ57654.1"/>
    </source>
</evidence>
<gene>
    <name evidence="1" type="ORF">HYDPIDRAFT_120490</name>
</gene>
<evidence type="ECO:0000313" key="2">
    <source>
        <dbReference type="Proteomes" id="UP000053820"/>
    </source>
</evidence>
<organism evidence="1 2">
    <name type="scientific">Hydnomerulius pinastri MD-312</name>
    <dbReference type="NCBI Taxonomy" id="994086"/>
    <lineage>
        <taxon>Eukaryota</taxon>
        <taxon>Fungi</taxon>
        <taxon>Dikarya</taxon>
        <taxon>Basidiomycota</taxon>
        <taxon>Agaricomycotina</taxon>
        <taxon>Agaricomycetes</taxon>
        <taxon>Agaricomycetidae</taxon>
        <taxon>Boletales</taxon>
        <taxon>Boletales incertae sedis</taxon>
        <taxon>Leucogyrophana</taxon>
    </lineage>
</organism>
<dbReference type="OrthoDB" id="2667400at2759"/>
<keyword evidence="2" id="KW-1185">Reference proteome</keyword>